<name>A0A0G1KCR0_9BACT</name>
<evidence type="ECO:0000256" key="4">
    <source>
        <dbReference type="ARBA" id="ARBA00022692"/>
    </source>
</evidence>
<evidence type="ECO:0000256" key="5">
    <source>
        <dbReference type="ARBA" id="ARBA00022927"/>
    </source>
</evidence>
<evidence type="ECO:0000256" key="8">
    <source>
        <dbReference type="ARBA" id="ARBA00023136"/>
    </source>
</evidence>
<proteinExistence type="inferred from homology"/>
<evidence type="ECO:0000313" key="12">
    <source>
        <dbReference type="EMBL" id="KKT81355.1"/>
    </source>
</evidence>
<dbReference type="PATRIC" id="fig|1619025.3.peg.759"/>
<dbReference type="InterPro" id="IPR023201">
    <property type="entry name" value="SecY_dom_sf"/>
</dbReference>
<feature type="transmembrane region" description="Helical" evidence="10">
    <location>
        <begin position="52"/>
        <end position="71"/>
    </location>
</feature>
<feature type="transmembrane region" description="Helical" evidence="10">
    <location>
        <begin position="305"/>
        <end position="325"/>
    </location>
</feature>
<comment type="similarity">
    <text evidence="2 10 11">Belongs to the SecY/SEC61-alpha family.</text>
</comment>
<protein>
    <recommendedName>
        <fullName evidence="9 10">Protein translocase subunit SecY</fullName>
    </recommendedName>
</protein>
<comment type="subunit">
    <text evidence="10">Component of the Sec protein translocase complex. Heterotrimer consisting of SecY, SecE and SecG subunits. The heterotrimers can form oligomers, although 1 heterotrimer is thought to be able to translocate proteins. Interacts with the ribosome. Interacts with SecDF, and other proteins may be involved. Interacts with SecA.</text>
</comment>
<sequence>MQRILQIFKRPELRNKVLFIFGLLVVFRIISNIPIPAIDASRLQDFLSQNQFFGLISAFTGGSFSALSIGMLGLGPYITSSIIMQLLTMIFPAMEQMYKYEGEAGRARFNQYSRVLTVPLAILQGYGFLVLLSRQGVIDSLSMVEWASTLLVITAGSIFFMWLGELITEKNLGNGTSLLILAGIVAGFPGSVQQALFSYTSGQDLFSYAGFIIVALIVVVGVVYISEAQRNIPVNYARRVRGFKVYGGVSTYLPMRVNNAGVIPIIFALSILLFPGMIANFLAGTNIAVISRISQIVNGFLQSQVWYSMFYFLLVVLFTYFYTAITFDPKSISENIQKQGGYIPGIRPGPMTAQFLNHLLNRVTLVGAIFLGVIAVLPNIVQGFTGITALQVGGTSILIVVSVALETMKQVDAQLSMYEY</sequence>
<keyword evidence="5 10" id="KW-0653">Protein transport</keyword>
<organism evidence="12 13">
    <name type="scientific">Candidatus Yanofskybacteria bacterium GW2011_GWA2_44_9</name>
    <dbReference type="NCBI Taxonomy" id="1619025"/>
    <lineage>
        <taxon>Bacteria</taxon>
        <taxon>Candidatus Yanofskyibacteriota</taxon>
    </lineage>
</organism>
<dbReference type="PANTHER" id="PTHR10906">
    <property type="entry name" value="SECY/SEC61-ALPHA FAMILY MEMBER"/>
    <property type="match status" value="1"/>
</dbReference>
<keyword evidence="10" id="KW-1003">Cell membrane</keyword>
<dbReference type="GO" id="GO:0005886">
    <property type="term" value="C:plasma membrane"/>
    <property type="evidence" value="ECO:0007669"/>
    <property type="project" value="UniProtKB-SubCell"/>
</dbReference>
<feature type="transmembrane region" description="Helical" evidence="10">
    <location>
        <begin position="178"/>
        <end position="199"/>
    </location>
</feature>
<feature type="transmembrane region" description="Helical" evidence="10">
    <location>
        <begin position="17"/>
        <end position="40"/>
    </location>
</feature>
<dbReference type="Gene3D" id="1.10.3370.10">
    <property type="entry name" value="SecY subunit domain"/>
    <property type="match status" value="1"/>
</dbReference>
<feature type="transmembrane region" description="Helical" evidence="10">
    <location>
        <begin position="115"/>
        <end position="134"/>
    </location>
</feature>
<dbReference type="PIRSF" id="PIRSF004557">
    <property type="entry name" value="SecY"/>
    <property type="match status" value="1"/>
</dbReference>
<dbReference type="FunFam" id="1.10.3370.10:FF:000001">
    <property type="entry name" value="Preprotein translocase subunit SecY"/>
    <property type="match status" value="1"/>
</dbReference>
<keyword evidence="8 10" id="KW-0472">Membrane</keyword>
<gene>
    <name evidence="10" type="primary">secY</name>
    <name evidence="12" type="ORF">UW79_C0021G0005</name>
</gene>
<evidence type="ECO:0000313" key="13">
    <source>
        <dbReference type="Proteomes" id="UP000034032"/>
    </source>
</evidence>
<evidence type="ECO:0000256" key="10">
    <source>
        <dbReference type="HAMAP-Rule" id="MF_01465"/>
    </source>
</evidence>
<dbReference type="GO" id="GO:0043952">
    <property type="term" value="P:protein transport by the Sec complex"/>
    <property type="evidence" value="ECO:0007669"/>
    <property type="project" value="UniProtKB-UniRule"/>
</dbReference>
<comment type="subcellular location">
    <subcellularLocation>
        <location evidence="10">Cell membrane</location>
        <topology evidence="10">Multi-pass membrane protein</topology>
    </subcellularLocation>
    <subcellularLocation>
        <location evidence="1">Membrane</location>
        <topology evidence="1">Multi-pass membrane protein</topology>
    </subcellularLocation>
</comment>
<comment type="function">
    <text evidence="10">The central subunit of the protein translocation channel SecYEG. Consists of two halves formed by TMs 1-5 and 6-10. These two domains form a lateral gate at the front which open onto the bilayer between TMs 2 and 7, and are clamped together by SecE at the back. The channel is closed by both a pore ring composed of hydrophobic SecY resides and a short helix (helix 2A) on the extracellular side of the membrane which forms a plug. The plug probably moves laterally to allow the channel to open. The ring and the pore may move independently.</text>
</comment>
<evidence type="ECO:0000256" key="9">
    <source>
        <dbReference type="ARBA" id="ARBA00039733"/>
    </source>
</evidence>
<evidence type="ECO:0000256" key="6">
    <source>
        <dbReference type="ARBA" id="ARBA00022989"/>
    </source>
</evidence>
<dbReference type="Pfam" id="PF00344">
    <property type="entry name" value="SecY"/>
    <property type="match status" value="1"/>
</dbReference>
<dbReference type="EMBL" id="LCJR01000021">
    <property type="protein sequence ID" value="KKT81355.1"/>
    <property type="molecule type" value="Genomic_DNA"/>
</dbReference>
<keyword evidence="4 10" id="KW-0812">Transmembrane</keyword>
<feature type="transmembrane region" description="Helical" evidence="10">
    <location>
        <begin position="262"/>
        <end position="285"/>
    </location>
</feature>
<evidence type="ECO:0000256" key="2">
    <source>
        <dbReference type="ARBA" id="ARBA00005751"/>
    </source>
</evidence>
<keyword evidence="6 10" id="KW-1133">Transmembrane helix</keyword>
<dbReference type="Proteomes" id="UP000034032">
    <property type="component" value="Unassembled WGS sequence"/>
</dbReference>
<dbReference type="AlphaFoldDB" id="A0A0G1KCR0"/>
<evidence type="ECO:0000256" key="11">
    <source>
        <dbReference type="RuleBase" id="RU004349"/>
    </source>
</evidence>
<dbReference type="InterPro" id="IPR026593">
    <property type="entry name" value="SecY"/>
</dbReference>
<dbReference type="InterPro" id="IPR002208">
    <property type="entry name" value="SecY/SEC61-alpha"/>
</dbReference>
<feature type="transmembrane region" description="Helical" evidence="10">
    <location>
        <begin position="383"/>
        <end position="405"/>
    </location>
</feature>
<dbReference type="SUPFAM" id="SSF103491">
    <property type="entry name" value="Preprotein translocase SecY subunit"/>
    <property type="match status" value="1"/>
</dbReference>
<keyword evidence="7 10" id="KW-0811">Translocation</keyword>
<evidence type="ECO:0000256" key="3">
    <source>
        <dbReference type="ARBA" id="ARBA00022448"/>
    </source>
</evidence>
<keyword evidence="3 10" id="KW-0813">Transport</keyword>
<dbReference type="HAMAP" id="MF_01465">
    <property type="entry name" value="SecY"/>
    <property type="match status" value="1"/>
</dbReference>
<dbReference type="GO" id="GO:0006605">
    <property type="term" value="P:protein targeting"/>
    <property type="evidence" value="ECO:0007669"/>
    <property type="project" value="UniProtKB-UniRule"/>
</dbReference>
<feature type="transmembrane region" description="Helical" evidence="10">
    <location>
        <begin position="146"/>
        <end position="166"/>
    </location>
</feature>
<accession>A0A0G1KCR0</accession>
<evidence type="ECO:0000256" key="1">
    <source>
        <dbReference type="ARBA" id="ARBA00004141"/>
    </source>
</evidence>
<dbReference type="NCBIfam" id="TIGR00967">
    <property type="entry name" value="3a0501s007"/>
    <property type="match status" value="1"/>
</dbReference>
<feature type="transmembrane region" description="Helical" evidence="10">
    <location>
        <begin position="205"/>
        <end position="225"/>
    </location>
</feature>
<comment type="caution">
    <text evidence="12">The sequence shown here is derived from an EMBL/GenBank/DDBJ whole genome shotgun (WGS) entry which is preliminary data.</text>
</comment>
<reference evidence="12 13" key="1">
    <citation type="journal article" date="2015" name="Nature">
        <title>rRNA introns, odd ribosomes, and small enigmatic genomes across a large radiation of phyla.</title>
        <authorList>
            <person name="Brown C.T."/>
            <person name="Hug L.A."/>
            <person name="Thomas B.C."/>
            <person name="Sharon I."/>
            <person name="Castelle C.J."/>
            <person name="Singh A."/>
            <person name="Wilkins M.J."/>
            <person name="Williams K.H."/>
            <person name="Banfield J.F."/>
        </authorList>
    </citation>
    <scope>NUCLEOTIDE SEQUENCE [LARGE SCALE GENOMIC DNA]</scope>
</reference>
<feature type="transmembrane region" description="Helical" evidence="10">
    <location>
        <begin position="359"/>
        <end position="377"/>
    </location>
</feature>
<dbReference type="GO" id="GO:0065002">
    <property type="term" value="P:intracellular protein transmembrane transport"/>
    <property type="evidence" value="ECO:0007669"/>
    <property type="project" value="UniProtKB-UniRule"/>
</dbReference>
<dbReference type="PRINTS" id="PR00303">
    <property type="entry name" value="SECYTRNLCASE"/>
</dbReference>
<evidence type="ECO:0000256" key="7">
    <source>
        <dbReference type="ARBA" id="ARBA00023010"/>
    </source>
</evidence>